<keyword evidence="1 3" id="KW-0808">Transferase</keyword>
<keyword evidence="4" id="KW-1185">Reference proteome</keyword>
<evidence type="ECO:0000256" key="1">
    <source>
        <dbReference type="ARBA" id="ARBA00022679"/>
    </source>
</evidence>
<dbReference type="Pfam" id="PF13562">
    <property type="entry name" value="NTP_transf_4"/>
    <property type="match status" value="1"/>
</dbReference>
<dbReference type="NCBIfam" id="TIGR03991">
    <property type="entry name" value="alt_bact_glmU"/>
    <property type="match status" value="1"/>
</dbReference>
<dbReference type="EMBL" id="CP139960">
    <property type="protein sequence ID" value="WQD37988.1"/>
    <property type="molecule type" value="Genomic_DNA"/>
</dbReference>
<protein>
    <submittedName>
        <fullName evidence="3">Sugar nucleotidyl transferase</fullName>
    </submittedName>
</protein>
<proteinExistence type="predicted"/>
<dbReference type="InterPro" id="IPR050065">
    <property type="entry name" value="GlmU-like"/>
</dbReference>
<dbReference type="InterPro" id="IPR011004">
    <property type="entry name" value="Trimer_LpxA-like_sf"/>
</dbReference>
<dbReference type="Gene3D" id="2.160.10.10">
    <property type="entry name" value="Hexapeptide repeat proteins"/>
    <property type="match status" value="1"/>
</dbReference>
<keyword evidence="2" id="KW-0012">Acyltransferase</keyword>
<evidence type="ECO:0000313" key="3">
    <source>
        <dbReference type="EMBL" id="WQD37988.1"/>
    </source>
</evidence>
<dbReference type="PANTHER" id="PTHR43584">
    <property type="entry name" value="NUCLEOTIDYL TRANSFERASE"/>
    <property type="match status" value="1"/>
</dbReference>
<gene>
    <name evidence="3" type="ORF">U0035_20180</name>
</gene>
<dbReference type="PANTHER" id="PTHR43584:SF8">
    <property type="entry name" value="N-ACETYLMURAMATE ALPHA-1-PHOSPHATE URIDYLYLTRANSFERASE"/>
    <property type="match status" value="1"/>
</dbReference>
<dbReference type="InterPro" id="IPR023917">
    <property type="entry name" value="Bifunctiontional_GlmU_bac-type"/>
</dbReference>
<sequence length="409" mass="44755">MKPVIAFAPAYCDLTFLQPFIFTRKVQDFRVGALTIREKWEQLLELSSVDLKDDRLSEFFPSVSLEAIANGVVKYIIAANLLPCKELVEQIKMLRPGQSVIAEDNKMLAGCIMQSADLESLRPIASLEPSDFKLLETVTQINLFNKEALLYDYEVLKQNCVLQPVDPSNRLIAPENIFIEKGAVVRHAILNAEEGPIFIAKNAQVMEGVCLRGPIYIGAHAVVKMGAAIYGATTIGPGCVIGGEVKNTVFFANSNKGHDGYIGDSVIGEWCNFGAGTSSSNMKNNIGNVDYQLPDAIIVTGQKKGGVLMGDFSRTAINTSINTGTWVGVSAHVFGNGLTPKIIPNFSWGFESGSGGLPRRYREEGVLKHEECVYKLDKALKDADAWMRLKGGVLSDAQKNILTELYNKR</sequence>
<organism evidence="3 4">
    <name type="scientific">Niabella yanshanensis</name>
    <dbReference type="NCBI Taxonomy" id="577386"/>
    <lineage>
        <taxon>Bacteria</taxon>
        <taxon>Pseudomonadati</taxon>
        <taxon>Bacteroidota</taxon>
        <taxon>Chitinophagia</taxon>
        <taxon>Chitinophagales</taxon>
        <taxon>Chitinophagaceae</taxon>
        <taxon>Niabella</taxon>
    </lineage>
</organism>
<name>A0ABZ0W3Y3_9BACT</name>
<dbReference type="RefSeq" id="WP_114790740.1">
    <property type="nucleotide sequence ID" value="NZ_CP139960.1"/>
</dbReference>
<dbReference type="Proteomes" id="UP001325680">
    <property type="component" value="Chromosome"/>
</dbReference>
<dbReference type="GO" id="GO:0016740">
    <property type="term" value="F:transferase activity"/>
    <property type="evidence" value="ECO:0007669"/>
    <property type="project" value="UniProtKB-KW"/>
</dbReference>
<evidence type="ECO:0000313" key="4">
    <source>
        <dbReference type="Proteomes" id="UP001325680"/>
    </source>
</evidence>
<accession>A0ABZ0W3Y3</accession>
<evidence type="ECO:0000256" key="2">
    <source>
        <dbReference type="ARBA" id="ARBA00023315"/>
    </source>
</evidence>
<reference evidence="3 4" key="1">
    <citation type="submission" date="2023-12" db="EMBL/GenBank/DDBJ databases">
        <title>Genome sequencing and assembly of bacterial species from a model synthetic community.</title>
        <authorList>
            <person name="Hogle S.L."/>
        </authorList>
    </citation>
    <scope>NUCLEOTIDE SEQUENCE [LARGE SCALE GENOMIC DNA]</scope>
    <source>
        <strain evidence="3 4">HAMBI_3031</strain>
    </source>
</reference>
<dbReference type="SUPFAM" id="SSF51161">
    <property type="entry name" value="Trimeric LpxA-like enzymes"/>
    <property type="match status" value="1"/>
</dbReference>